<comment type="caution">
    <text evidence="2">The sequence shown here is derived from an EMBL/GenBank/DDBJ whole genome shotgun (WGS) entry which is preliminary data.</text>
</comment>
<dbReference type="InterPro" id="IPR006342">
    <property type="entry name" value="FkbM_mtfrase"/>
</dbReference>
<feature type="domain" description="Methyltransferase FkbM" evidence="1">
    <location>
        <begin position="204"/>
        <end position="338"/>
    </location>
</feature>
<dbReference type="RefSeq" id="WP_148577671.1">
    <property type="nucleotide sequence ID" value="NZ_SDKK01000003.1"/>
</dbReference>
<protein>
    <submittedName>
        <fullName evidence="2">FkbM family methyltransferase</fullName>
    </submittedName>
</protein>
<dbReference type="Proteomes" id="UP000389128">
    <property type="component" value="Unassembled WGS sequence"/>
</dbReference>
<dbReference type="InterPro" id="IPR052514">
    <property type="entry name" value="SAM-dependent_MTase"/>
</dbReference>
<dbReference type="InterPro" id="IPR029063">
    <property type="entry name" value="SAM-dependent_MTases_sf"/>
</dbReference>
<dbReference type="Gene3D" id="3.40.50.150">
    <property type="entry name" value="Vaccinia Virus protein VP39"/>
    <property type="match status" value="1"/>
</dbReference>
<organism evidence="2 3">
    <name type="scientific">Zoogloea oleivorans</name>
    <dbReference type="NCBI Taxonomy" id="1552750"/>
    <lineage>
        <taxon>Bacteria</taxon>
        <taxon>Pseudomonadati</taxon>
        <taxon>Pseudomonadota</taxon>
        <taxon>Betaproteobacteria</taxon>
        <taxon>Rhodocyclales</taxon>
        <taxon>Zoogloeaceae</taxon>
        <taxon>Zoogloea</taxon>
    </lineage>
</organism>
<proteinExistence type="predicted"/>
<dbReference type="OrthoDB" id="5329963at2"/>
<evidence type="ECO:0000259" key="1">
    <source>
        <dbReference type="Pfam" id="PF05050"/>
    </source>
</evidence>
<gene>
    <name evidence="2" type="ORF">ETQ85_03515</name>
</gene>
<dbReference type="GO" id="GO:0032259">
    <property type="term" value="P:methylation"/>
    <property type="evidence" value="ECO:0007669"/>
    <property type="project" value="UniProtKB-KW"/>
</dbReference>
<dbReference type="AlphaFoldDB" id="A0A6C2D5B1"/>
<keyword evidence="3" id="KW-1185">Reference proteome</keyword>
<dbReference type="SUPFAM" id="SSF53335">
    <property type="entry name" value="S-adenosyl-L-methionine-dependent methyltransferases"/>
    <property type="match status" value="1"/>
</dbReference>
<dbReference type="PANTHER" id="PTHR34203">
    <property type="entry name" value="METHYLTRANSFERASE, FKBM FAMILY PROTEIN"/>
    <property type="match status" value="1"/>
</dbReference>
<sequence>MTSARFPDLSFDADTVRLDEARRDGVLIFGSGNFARALRRALDALGVPVVAFVNSAGPAHTQDGLAVLPLAEVDPVHRTKAMWVGVFNHQPNANYALLKSLCQEAGFARVVLPQHYFEIVEEHMGWRYWLSARSGYASRSAELQAAFARLDDDESRQIFADTLRFRLGRLDAIPGAPVADLHYFPDFVVAACTTRHPRPLSLLDGGAYDGDTIATALTRLPLGEAYAFEPDPGNYHALTERARDLPIPVTCFPCGLSSETRTLRFSSGQGEASTVSEQGDQMIQVVSIDDCLPTARVDYLKLDVEGHEMETLQGATRLIRRNRPAMAIAGYHRWDDLWRIPAFIATLDLDYRLRFRIHTHNSFEAVFYAY</sequence>
<dbReference type="Pfam" id="PF05050">
    <property type="entry name" value="Methyltransf_21"/>
    <property type="match status" value="1"/>
</dbReference>
<dbReference type="EMBL" id="SDKK01000003">
    <property type="protein sequence ID" value="TYC61136.1"/>
    <property type="molecule type" value="Genomic_DNA"/>
</dbReference>
<dbReference type="PANTHER" id="PTHR34203:SF15">
    <property type="entry name" value="SLL1173 PROTEIN"/>
    <property type="match status" value="1"/>
</dbReference>
<evidence type="ECO:0000313" key="3">
    <source>
        <dbReference type="Proteomes" id="UP000389128"/>
    </source>
</evidence>
<keyword evidence="2" id="KW-0489">Methyltransferase</keyword>
<keyword evidence="2" id="KW-0808">Transferase</keyword>
<dbReference type="GO" id="GO:0008168">
    <property type="term" value="F:methyltransferase activity"/>
    <property type="evidence" value="ECO:0007669"/>
    <property type="project" value="UniProtKB-KW"/>
</dbReference>
<reference evidence="2 3" key="1">
    <citation type="submission" date="2019-01" db="EMBL/GenBank/DDBJ databases">
        <title>Zoogloea oleivorans genome sequencing and assembly.</title>
        <authorList>
            <person name="Tancsics A."/>
            <person name="Farkas M."/>
            <person name="Kriszt B."/>
            <person name="Maroti G."/>
            <person name="Horvath B."/>
        </authorList>
    </citation>
    <scope>NUCLEOTIDE SEQUENCE [LARGE SCALE GENOMIC DNA]</scope>
    <source>
        <strain evidence="2 3">Buc</strain>
    </source>
</reference>
<dbReference type="NCBIfam" id="TIGR01444">
    <property type="entry name" value="fkbM_fam"/>
    <property type="match status" value="1"/>
</dbReference>
<name>A0A6C2D5B1_9RHOO</name>
<accession>A0A6C2D5B1</accession>
<evidence type="ECO:0000313" key="2">
    <source>
        <dbReference type="EMBL" id="TYC61136.1"/>
    </source>
</evidence>